<evidence type="ECO:0000313" key="4">
    <source>
        <dbReference type="EMBL" id="PNT98825.1"/>
    </source>
</evidence>
<evidence type="ECO:0000256" key="2">
    <source>
        <dbReference type="PROSITE-ProRule" id="PRU00335"/>
    </source>
</evidence>
<dbReference type="InterPro" id="IPR050624">
    <property type="entry name" value="HTH-type_Tx_Regulator"/>
</dbReference>
<dbReference type="InterPro" id="IPR009057">
    <property type="entry name" value="Homeodomain-like_sf"/>
</dbReference>
<feature type="domain" description="HTH tetR-type" evidence="3">
    <location>
        <begin position="18"/>
        <end position="78"/>
    </location>
</feature>
<sequence length="216" mass="25205">MHEGGDGLPKETFYNLPQEKRDRIIAAIKKELARAPFEEISINKIIQDAGISRGSFYMYFEDKKDMLHCIFSDFRDRLLATIEESARQNDGDLFSIFSDILKFTAEFGTKKENIDFCMNVFARQRLQSDILLKFANRRRRSDFSDWFGRYANTRKLNLHKPEDLYSMIDILATITKKAIADIFLSIEDKDSILEEYNNKINILKRGMLKESNNACT</sequence>
<comment type="caution">
    <text evidence="4">The sequence shown here is derived from an EMBL/GenBank/DDBJ whole genome shotgun (WGS) entry which is preliminary data.</text>
</comment>
<keyword evidence="5" id="KW-1185">Reference proteome</keyword>
<evidence type="ECO:0000256" key="1">
    <source>
        <dbReference type="ARBA" id="ARBA00023125"/>
    </source>
</evidence>
<feature type="DNA-binding region" description="H-T-H motif" evidence="2">
    <location>
        <begin position="41"/>
        <end position="60"/>
    </location>
</feature>
<protein>
    <recommendedName>
        <fullName evidence="3">HTH tetR-type domain-containing protein</fullName>
    </recommendedName>
</protein>
<dbReference type="PANTHER" id="PTHR43479">
    <property type="entry name" value="ACREF/ENVCD OPERON REPRESSOR-RELATED"/>
    <property type="match status" value="1"/>
</dbReference>
<dbReference type="AlphaFoldDB" id="A0A2K2FDS0"/>
<dbReference type="GO" id="GO:0003677">
    <property type="term" value="F:DNA binding"/>
    <property type="evidence" value="ECO:0007669"/>
    <property type="project" value="UniProtKB-UniRule"/>
</dbReference>
<dbReference type="Pfam" id="PF17924">
    <property type="entry name" value="TetR_C_19"/>
    <property type="match status" value="1"/>
</dbReference>
<name>A0A2K2FDS0_9CLOT</name>
<proteinExistence type="predicted"/>
<accession>A0A2K2FDS0</accession>
<dbReference type="Gene3D" id="1.10.357.10">
    <property type="entry name" value="Tetracycline Repressor, domain 2"/>
    <property type="match status" value="1"/>
</dbReference>
<dbReference type="Proteomes" id="UP000236151">
    <property type="component" value="Unassembled WGS sequence"/>
</dbReference>
<dbReference type="InterPro" id="IPR001647">
    <property type="entry name" value="HTH_TetR"/>
</dbReference>
<evidence type="ECO:0000313" key="5">
    <source>
        <dbReference type="Proteomes" id="UP000236151"/>
    </source>
</evidence>
<evidence type="ECO:0000259" key="3">
    <source>
        <dbReference type="PROSITE" id="PS50977"/>
    </source>
</evidence>
<dbReference type="KEGG" id="cthd:CDO33_14445"/>
<dbReference type="SUPFAM" id="SSF46689">
    <property type="entry name" value="Homeodomain-like"/>
    <property type="match status" value="1"/>
</dbReference>
<dbReference type="PANTHER" id="PTHR43479:SF11">
    <property type="entry name" value="ACREF_ENVCD OPERON REPRESSOR-RELATED"/>
    <property type="match status" value="1"/>
</dbReference>
<dbReference type="Pfam" id="PF00440">
    <property type="entry name" value="TetR_N"/>
    <property type="match status" value="1"/>
</dbReference>
<dbReference type="EMBL" id="NIOJ01000024">
    <property type="protein sequence ID" value="PNT98825.1"/>
    <property type="molecule type" value="Genomic_DNA"/>
</dbReference>
<organism evidence="4 5">
    <name type="scientific">Clostridium thermosuccinogenes</name>
    <dbReference type="NCBI Taxonomy" id="84032"/>
    <lineage>
        <taxon>Bacteria</taxon>
        <taxon>Bacillati</taxon>
        <taxon>Bacillota</taxon>
        <taxon>Clostridia</taxon>
        <taxon>Eubacteriales</taxon>
        <taxon>Clostridiaceae</taxon>
        <taxon>Clostridium</taxon>
    </lineage>
</organism>
<dbReference type="PROSITE" id="PS50977">
    <property type="entry name" value="HTH_TETR_2"/>
    <property type="match status" value="1"/>
</dbReference>
<reference evidence="5" key="1">
    <citation type="submission" date="2017-06" db="EMBL/GenBank/DDBJ databases">
        <title>Investigating the central metabolism of Clostridium thermosuccinogenes.</title>
        <authorList>
            <person name="Koendjbiharie J.G."/>
            <person name="Van Kranenburg R."/>
            <person name="Vriesendorp B."/>
        </authorList>
    </citation>
    <scope>NUCLEOTIDE SEQUENCE [LARGE SCALE GENOMIC DNA]</scope>
    <source>
        <strain evidence="5">DSM 5806</strain>
    </source>
</reference>
<keyword evidence="1 2" id="KW-0238">DNA-binding</keyword>
<gene>
    <name evidence="4" type="ORF">CDQ84_10290</name>
</gene>